<keyword evidence="9" id="KW-1185">Reference proteome</keyword>
<dbReference type="InterPro" id="IPR049453">
    <property type="entry name" value="Memb_transporter_dom"/>
</dbReference>
<reference evidence="8 9" key="1">
    <citation type="journal article" date="2020" name="Int. J. Syst. Evol. Microbiol.">
        <title>Novel acetic acid bacteria from cider fermentations: Acetobacter conturbans sp. nov. and Acetobacter fallax sp. nov.</title>
        <authorList>
            <person name="Sombolestani A.S."/>
            <person name="Cleenwerck I."/>
            <person name="Cnockaert M."/>
            <person name="Borremans W."/>
            <person name="Wieme A.D."/>
            <person name="De Vuyst L."/>
            <person name="Vandamme P."/>
        </authorList>
    </citation>
    <scope>NUCLEOTIDE SEQUENCE [LARGE SCALE GENOMIC DNA]</scope>
    <source>
        <strain evidence="8 9">LMG 30640</strain>
    </source>
</reference>
<keyword evidence="2 6" id="KW-0812">Transmembrane</keyword>
<evidence type="ECO:0000256" key="5">
    <source>
        <dbReference type="SAM" id="MobiDB-lite"/>
    </source>
</evidence>
<keyword evidence="4 6" id="KW-0472">Membrane</keyword>
<dbReference type="Proteomes" id="UP000635278">
    <property type="component" value="Unassembled WGS sequence"/>
</dbReference>
<proteinExistence type="predicted"/>
<gene>
    <name evidence="8" type="ORF">GOB93_10145</name>
</gene>
<evidence type="ECO:0000256" key="1">
    <source>
        <dbReference type="ARBA" id="ARBA00004141"/>
    </source>
</evidence>
<accession>A0ABX0JR33</accession>
<evidence type="ECO:0000313" key="9">
    <source>
        <dbReference type="Proteomes" id="UP000635278"/>
    </source>
</evidence>
<keyword evidence="3 6" id="KW-1133">Transmembrane helix</keyword>
<comment type="caution">
    <text evidence="8">The sequence shown here is derived from an EMBL/GenBank/DDBJ whole genome shotgun (WGS) entry which is preliminary data.</text>
</comment>
<organism evidence="8 9">
    <name type="scientific">Acetobacter musti</name>
    <dbReference type="NCBI Taxonomy" id="864732"/>
    <lineage>
        <taxon>Bacteria</taxon>
        <taxon>Pseudomonadati</taxon>
        <taxon>Pseudomonadota</taxon>
        <taxon>Alphaproteobacteria</taxon>
        <taxon>Acetobacterales</taxon>
        <taxon>Acetobacteraceae</taxon>
        <taxon>Acetobacter</taxon>
    </lineage>
</organism>
<name>A0ABX0JR33_9PROT</name>
<comment type="subcellular location">
    <subcellularLocation>
        <location evidence="1">Membrane</location>
        <topology evidence="1">Multi-pass membrane protein</topology>
    </subcellularLocation>
</comment>
<dbReference type="EMBL" id="WOTB01000011">
    <property type="protein sequence ID" value="NHN85000.1"/>
    <property type="molecule type" value="Genomic_DNA"/>
</dbReference>
<feature type="domain" description="Integral membrane bound transporter" evidence="7">
    <location>
        <begin position="30"/>
        <end position="149"/>
    </location>
</feature>
<feature type="transmembrane region" description="Helical" evidence="6">
    <location>
        <begin position="65"/>
        <end position="84"/>
    </location>
</feature>
<evidence type="ECO:0000256" key="6">
    <source>
        <dbReference type="SAM" id="Phobius"/>
    </source>
</evidence>
<sequence>MVITPPGRSTGAIVRQALRVLIAIGASEGLSLLLRLQDPAWALITAAVVTQTTIGETVSNGRNQLFGALIGGAASMAAITLQQMGLPQEAALWSALIPLAALAAWKPQTRLGLVTVLIAMLFPSDNSPFFVPIQRVICVLAGVIVSMVVSFAVLHEQTRRDAFRLAAAMIRGIGEILDGAAHHDIGWHDIQALDDTSATCLRLIAANVGEARRERWTSLEKRDPMLAALPQALQQLQTDAMVFARTALASPVHDARDAQILVRGLVSALDHIAGLCDEQAHGRPLSEDHAREAIAVIPRGEVTDAPEWRFILRILRSDMTTFIGFLTSAPASGETGGNSGGDSGEKTGGRAGGRAGQAAPSGKS</sequence>
<evidence type="ECO:0000256" key="4">
    <source>
        <dbReference type="ARBA" id="ARBA00023136"/>
    </source>
</evidence>
<evidence type="ECO:0000256" key="3">
    <source>
        <dbReference type="ARBA" id="ARBA00022989"/>
    </source>
</evidence>
<feature type="region of interest" description="Disordered" evidence="5">
    <location>
        <begin position="328"/>
        <end position="364"/>
    </location>
</feature>
<evidence type="ECO:0000313" key="8">
    <source>
        <dbReference type="EMBL" id="NHN85000.1"/>
    </source>
</evidence>
<evidence type="ECO:0000259" key="7">
    <source>
        <dbReference type="Pfam" id="PF13515"/>
    </source>
</evidence>
<feature type="transmembrane region" description="Helical" evidence="6">
    <location>
        <begin position="136"/>
        <end position="154"/>
    </location>
</feature>
<evidence type="ECO:0000256" key="2">
    <source>
        <dbReference type="ARBA" id="ARBA00022692"/>
    </source>
</evidence>
<dbReference type="RefSeq" id="WP_173583386.1">
    <property type="nucleotide sequence ID" value="NZ_WOTB01000011.1"/>
</dbReference>
<protein>
    <submittedName>
        <fullName evidence="8">FUSC family protein</fullName>
    </submittedName>
</protein>
<dbReference type="Pfam" id="PF13515">
    <property type="entry name" value="FUSC_2"/>
    <property type="match status" value="1"/>
</dbReference>